<dbReference type="EMBL" id="JAHIBW010000025">
    <property type="protein sequence ID" value="KAG7297825.1"/>
    <property type="molecule type" value="Genomic_DNA"/>
</dbReference>
<sequence length="141" mass="15142">MTSSLLGRCNKARAAARRTTGSCSSGGCSAAAATCLTIRSKCRFFMRRPCIALLSWTSSPYPRKWPFNSGASKLRSPSGSPPRTPRRRTPAPTTRSPSSSCPRASPAPGPTTSGRRSWLKHTVSTARGARSSRPRRCTCRA</sequence>
<feature type="compositionally biased region" description="Low complexity" evidence="1">
    <location>
        <begin position="90"/>
        <end position="106"/>
    </location>
</feature>
<feature type="region of interest" description="Disordered" evidence="1">
    <location>
        <begin position="60"/>
        <end position="141"/>
    </location>
</feature>
<proteinExistence type="predicted"/>
<gene>
    <name evidence="2" type="ORF">JYU34_018568</name>
</gene>
<evidence type="ECO:0000313" key="2">
    <source>
        <dbReference type="EMBL" id="KAG7297825.1"/>
    </source>
</evidence>
<comment type="caution">
    <text evidence="2">The sequence shown here is derived from an EMBL/GenBank/DDBJ whole genome shotgun (WGS) entry which is preliminary data.</text>
</comment>
<name>A0ABQ7PZA1_PLUXY</name>
<protein>
    <submittedName>
        <fullName evidence="2">Uncharacterized protein</fullName>
    </submittedName>
</protein>
<feature type="compositionally biased region" description="Basic residues" evidence="1">
    <location>
        <begin position="130"/>
        <end position="141"/>
    </location>
</feature>
<keyword evidence="3" id="KW-1185">Reference proteome</keyword>
<organism evidence="2 3">
    <name type="scientific">Plutella xylostella</name>
    <name type="common">Diamondback moth</name>
    <name type="synonym">Plutella maculipennis</name>
    <dbReference type="NCBI Taxonomy" id="51655"/>
    <lineage>
        <taxon>Eukaryota</taxon>
        <taxon>Metazoa</taxon>
        <taxon>Ecdysozoa</taxon>
        <taxon>Arthropoda</taxon>
        <taxon>Hexapoda</taxon>
        <taxon>Insecta</taxon>
        <taxon>Pterygota</taxon>
        <taxon>Neoptera</taxon>
        <taxon>Endopterygota</taxon>
        <taxon>Lepidoptera</taxon>
        <taxon>Glossata</taxon>
        <taxon>Ditrysia</taxon>
        <taxon>Yponomeutoidea</taxon>
        <taxon>Plutellidae</taxon>
        <taxon>Plutella</taxon>
    </lineage>
</organism>
<dbReference type="Proteomes" id="UP000823941">
    <property type="component" value="Chromosome 25"/>
</dbReference>
<reference evidence="2 3" key="1">
    <citation type="submission" date="2021-06" db="EMBL/GenBank/DDBJ databases">
        <title>A haploid diamondback moth (Plutella xylostella L.) genome assembly resolves 31 chromosomes and identifies a diamide resistance mutation.</title>
        <authorList>
            <person name="Ward C.M."/>
            <person name="Perry K.D."/>
            <person name="Baker G."/>
            <person name="Powis K."/>
            <person name="Heckel D.G."/>
            <person name="Baxter S.W."/>
        </authorList>
    </citation>
    <scope>NUCLEOTIDE SEQUENCE [LARGE SCALE GENOMIC DNA]</scope>
    <source>
        <strain evidence="2 3">LV</strain>
        <tissue evidence="2">Single pupa</tissue>
    </source>
</reference>
<accession>A0ABQ7PZA1</accession>
<evidence type="ECO:0000313" key="3">
    <source>
        <dbReference type="Proteomes" id="UP000823941"/>
    </source>
</evidence>
<evidence type="ECO:0000256" key="1">
    <source>
        <dbReference type="SAM" id="MobiDB-lite"/>
    </source>
</evidence>